<protein>
    <recommendedName>
        <fullName evidence="1">DUF8033 domain-containing protein</fullName>
    </recommendedName>
</protein>
<sequence length="85" mass="9922">MNNIYQLESIYSTQKSFYGKALVTELENGHKVLTSYNTNVCELDENNSIVKIGYYSQTTARHINEFIMQHGHDKMTKKEIENVFK</sequence>
<dbReference type="Proteomes" id="UP001431544">
    <property type="component" value="Segment"/>
</dbReference>
<reference evidence="2" key="1">
    <citation type="journal article" date="2023" name="Front. Cell. Infect. Microbiol.">
        <title>Isolation and in vitro characterization of novel S. epidermidis phages for therapeutic applications.</title>
        <authorList>
            <person name="Strancar V."/>
            <person name="Marusic M."/>
            <person name="Tusar J."/>
            <person name="Pracek N."/>
            <person name="Kolenc M."/>
            <person name="Suster K."/>
            <person name="Horvat S."/>
            <person name="Janez N."/>
            <person name="Peterka M."/>
        </authorList>
    </citation>
    <scope>NUCLEOTIDE SEQUENCE</scope>
</reference>
<dbReference type="EMBL" id="OQ448195">
    <property type="protein sequence ID" value="WJJ58317.1"/>
    <property type="molecule type" value="Genomic_DNA"/>
</dbReference>
<evidence type="ECO:0000259" key="1">
    <source>
        <dbReference type="Pfam" id="PF26096"/>
    </source>
</evidence>
<organism evidence="2 3">
    <name type="scientific">Staphylococcus phage 110</name>
    <dbReference type="NCBI Taxonomy" id="3038194"/>
    <lineage>
        <taxon>Viruses</taxon>
        <taxon>Duplodnaviria</taxon>
        <taxon>Heunggongvirae</taxon>
        <taxon>Uroviricota</taxon>
        <taxon>Caudoviricetes</taxon>
        <taxon>Herelleviridae</taxon>
        <taxon>Twortvirinae</taxon>
        <taxon>Sepunavirus</taxon>
    </lineage>
</organism>
<dbReference type="Pfam" id="PF26096">
    <property type="entry name" value="DUF8033"/>
    <property type="match status" value="1"/>
</dbReference>
<feature type="domain" description="DUF8033" evidence="1">
    <location>
        <begin position="6"/>
        <end position="82"/>
    </location>
</feature>
<name>A0AAX3Y4C1_9CAUD</name>
<proteinExistence type="predicted"/>
<evidence type="ECO:0000313" key="3">
    <source>
        <dbReference type="Proteomes" id="UP001431544"/>
    </source>
</evidence>
<evidence type="ECO:0000313" key="2">
    <source>
        <dbReference type="EMBL" id="WJJ58317.1"/>
    </source>
</evidence>
<gene>
    <name evidence="2" type="ORF">110_00153</name>
</gene>
<dbReference type="InterPro" id="IPR058346">
    <property type="entry name" value="DUF8033"/>
</dbReference>
<accession>A0AAX3Y4C1</accession>